<sequence>MELKVINKEGKETGKKVSLSDEVFGIEPNEHAIWMDVKQYLANQRQGTHKSKERAEINYTGKKLHRQKGTGGARHGSKRSPIFVGGGRAFGPRPKDYGFKLNKKVKTLAKRSILSARAAEGRILVVEDFALDAPKTKDYSAFINAVGVSGKTLFVVDGTENNLYLSARNLPKTMVTEKNQVNIFDLVNAESILISESALNHLESILK</sequence>
<comment type="function">
    <text evidence="5">One of the primary rRNA binding proteins, this protein initially binds near the 5'-end of the 23S rRNA. It is important during the early stages of 50S assembly. It makes multiple contacts with different domains of the 23S rRNA in the assembled 50S subunit and ribosome.</text>
</comment>
<evidence type="ECO:0000256" key="3">
    <source>
        <dbReference type="ARBA" id="ARBA00023274"/>
    </source>
</evidence>
<dbReference type="RefSeq" id="WP_111371832.1">
    <property type="nucleotide sequence ID" value="NZ_CP029480.1"/>
</dbReference>
<proteinExistence type="inferred from homology"/>
<dbReference type="GO" id="GO:1990904">
    <property type="term" value="C:ribonucleoprotein complex"/>
    <property type="evidence" value="ECO:0007669"/>
    <property type="project" value="UniProtKB-KW"/>
</dbReference>
<dbReference type="EMBL" id="CP029480">
    <property type="protein sequence ID" value="AWV98639.1"/>
    <property type="molecule type" value="Genomic_DNA"/>
</dbReference>
<dbReference type="KEGG" id="als:DJ013_10840"/>
<dbReference type="GO" id="GO:0019843">
    <property type="term" value="F:rRNA binding"/>
    <property type="evidence" value="ECO:0007669"/>
    <property type="project" value="UniProtKB-UniRule"/>
</dbReference>
<reference evidence="7 8" key="1">
    <citation type="submission" date="2018-05" db="EMBL/GenBank/DDBJ databases">
        <title>Complete genome sequence of Arcticibacterium luteifluviistationis SM1504T, a cytophagaceae bacterium isolated from Arctic surface seawater.</title>
        <authorList>
            <person name="Li Y."/>
            <person name="Qin Q.-L."/>
        </authorList>
    </citation>
    <scope>NUCLEOTIDE SEQUENCE [LARGE SCALE GENOMIC DNA]</scope>
    <source>
        <strain evidence="7 8">SM1504</strain>
    </source>
</reference>
<dbReference type="AlphaFoldDB" id="A0A2Z4GBH1"/>
<comment type="subunit">
    <text evidence="5">Part of the 50S ribosomal subunit.</text>
</comment>
<keyword evidence="5" id="KW-0699">rRNA-binding</keyword>
<comment type="function">
    <text evidence="5">Forms part of the polypeptide exit tunnel.</text>
</comment>
<evidence type="ECO:0000256" key="1">
    <source>
        <dbReference type="ARBA" id="ARBA00010528"/>
    </source>
</evidence>
<dbReference type="GO" id="GO:0003735">
    <property type="term" value="F:structural constituent of ribosome"/>
    <property type="evidence" value="ECO:0007669"/>
    <property type="project" value="InterPro"/>
</dbReference>
<keyword evidence="2 5" id="KW-0689">Ribosomal protein</keyword>
<accession>A0A2Z4GBH1</accession>
<dbReference type="InterPro" id="IPR023574">
    <property type="entry name" value="Ribosomal_uL4_dom_sf"/>
</dbReference>
<comment type="similarity">
    <text evidence="1 5">Belongs to the universal ribosomal protein uL4 family.</text>
</comment>
<keyword evidence="3 5" id="KW-0687">Ribonucleoprotein</keyword>
<evidence type="ECO:0000313" key="8">
    <source>
        <dbReference type="Proteomes" id="UP000249873"/>
    </source>
</evidence>
<dbReference type="GO" id="GO:0006412">
    <property type="term" value="P:translation"/>
    <property type="evidence" value="ECO:0007669"/>
    <property type="project" value="UniProtKB-UniRule"/>
</dbReference>
<dbReference type="InterPro" id="IPR013005">
    <property type="entry name" value="Ribosomal_uL4-like"/>
</dbReference>
<dbReference type="Pfam" id="PF00573">
    <property type="entry name" value="Ribosomal_L4"/>
    <property type="match status" value="1"/>
</dbReference>
<keyword evidence="8" id="KW-1185">Reference proteome</keyword>
<dbReference type="PANTHER" id="PTHR10746">
    <property type="entry name" value="50S RIBOSOMAL PROTEIN L4"/>
    <property type="match status" value="1"/>
</dbReference>
<feature type="region of interest" description="Disordered" evidence="6">
    <location>
        <begin position="63"/>
        <end position="85"/>
    </location>
</feature>
<dbReference type="SUPFAM" id="SSF52166">
    <property type="entry name" value="Ribosomal protein L4"/>
    <property type="match status" value="1"/>
</dbReference>
<dbReference type="Gene3D" id="3.40.1370.10">
    <property type="match status" value="1"/>
</dbReference>
<evidence type="ECO:0000256" key="6">
    <source>
        <dbReference type="SAM" id="MobiDB-lite"/>
    </source>
</evidence>
<organism evidence="7 8">
    <name type="scientific">Arcticibacterium luteifluviistationis</name>
    <dbReference type="NCBI Taxonomy" id="1784714"/>
    <lineage>
        <taxon>Bacteria</taxon>
        <taxon>Pseudomonadati</taxon>
        <taxon>Bacteroidota</taxon>
        <taxon>Cytophagia</taxon>
        <taxon>Cytophagales</taxon>
        <taxon>Leadbetterellaceae</taxon>
        <taxon>Arcticibacterium</taxon>
    </lineage>
</organism>
<gene>
    <name evidence="5" type="primary">rplD</name>
    <name evidence="7" type="ORF">DJ013_10840</name>
</gene>
<evidence type="ECO:0000256" key="5">
    <source>
        <dbReference type="HAMAP-Rule" id="MF_01328"/>
    </source>
</evidence>
<dbReference type="OrthoDB" id="9803201at2"/>
<evidence type="ECO:0000256" key="2">
    <source>
        <dbReference type="ARBA" id="ARBA00022980"/>
    </source>
</evidence>
<dbReference type="HAMAP" id="MF_01328_B">
    <property type="entry name" value="Ribosomal_uL4_B"/>
    <property type="match status" value="1"/>
</dbReference>
<dbReference type="PANTHER" id="PTHR10746:SF6">
    <property type="entry name" value="LARGE RIBOSOMAL SUBUNIT PROTEIN UL4M"/>
    <property type="match status" value="1"/>
</dbReference>
<name>A0A2Z4GBH1_9BACT</name>
<evidence type="ECO:0000256" key="4">
    <source>
        <dbReference type="ARBA" id="ARBA00035244"/>
    </source>
</evidence>
<dbReference type="Proteomes" id="UP000249873">
    <property type="component" value="Chromosome"/>
</dbReference>
<dbReference type="GO" id="GO:0005840">
    <property type="term" value="C:ribosome"/>
    <property type="evidence" value="ECO:0007669"/>
    <property type="project" value="UniProtKB-KW"/>
</dbReference>
<dbReference type="InterPro" id="IPR002136">
    <property type="entry name" value="Ribosomal_uL4"/>
</dbReference>
<evidence type="ECO:0000313" key="7">
    <source>
        <dbReference type="EMBL" id="AWV98639.1"/>
    </source>
</evidence>
<dbReference type="NCBIfam" id="TIGR03953">
    <property type="entry name" value="rplD_bact"/>
    <property type="match status" value="1"/>
</dbReference>
<protein>
    <recommendedName>
        <fullName evidence="4 5">Large ribosomal subunit protein uL4</fullName>
    </recommendedName>
</protein>
<keyword evidence="5" id="KW-0694">RNA-binding</keyword>